<dbReference type="EMBL" id="FR823393">
    <property type="protein sequence ID" value="CBZ55748.1"/>
    <property type="molecule type" value="Genomic_DNA"/>
</dbReference>
<keyword evidence="10" id="KW-1185">Reference proteome</keyword>
<evidence type="ECO:0000256" key="3">
    <source>
        <dbReference type="ARBA" id="ARBA00022741"/>
    </source>
</evidence>
<feature type="region of interest" description="Disordered" evidence="6">
    <location>
        <begin position="1"/>
        <end position="68"/>
    </location>
</feature>
<evidence type="ECO:0000256" key="2">
    <source>
        <dbReference type="ARBA" id="ARBA00022679"/>
    </source>
</evidence>
<keyword evidence="4 8" id="KW-0418">Kinase</keyword>
<dbReference type="PANTHER" id="PTHR24345:SF91">
    <property type="entry name" value="SERINE_THREONINE-PROTEIN KINASE PLK4"/>
    <property type="match status" value="1"/>
</dbReference>
<sequence>MASSCYSFCTESAKDRTDPVSSSSLLDPCVSSLAPRASAPPSSSGVSPHASSTVPRTPSNAHRTAGFTSALKAAELQATLTKMAHADAGPTSHRSAACAAAHSSRTPLGATKTATSSPLSSHTYSHGAAGPATLCASSALSVAQNNAAVAAAQAAHSAGLRVCSQARTGSSSSSCGGPLASPATAAYSTARATPPSLSSVLLNSPLSQFAASGPSSPHSPMSLGRPSFHAFSSHSQPGCGVGGASALTSARLSPTQKKNSQLRTSVAGSAVATKTTVIPRPARSGSKSGRQSETPAGGTPLTKPQQTTGAKTPTSSTSDSAAHKHGEKPADVNGAKKRGLATSWYQVVCESAAVEEGKVRSCCCNAAIQPSVLQGHPQQLEARVVYSNTKAIIRRVEDATRPGLSSQVFLNSTNPDWDAHPSLAVETLHLDKLLQSAIYGAVFRASLHTSRAKPRAEKPAFNGEEPGVGKKGGDDIRIETVSEVVAVKVLSLTLQLNASPSLQEDFLSELKFYPYLKNHPNILTPSRVYVDSDQQLLFLVFPFAEYEDLFEVLKKRKQPFSEGEVRWMCRQLFEAVCELHKRGIAMRDLSLENVLIFRCPRTGLIIPKITDPGQAVIASPHAAARARASASGDASRAEHLPDPSPVLLPPDKIFGKSFRPPEVYRQCRYDPYKVDSFCLGWMVYYLLTKHQLFQRAVPSDENWRLLASKDASDLLELLGKKNGAVLSVDGLDFAVQLLEEDPSRRLSIRQALRHPFMAGKTVTPVYADSIFPNDPVAHQQHMLKQQHHRQLHLERQQRVQQQFAHQRRLRCMQQEQQRFLRQEQQRLLQQERALQLRYQARKTHSSEDSLSSAPRILGTSASCVSLKPSAVKQEQRVGAAPSQQTKPVSSRENSPSSVKRSVSLKRPASAYKLRAASREELQAKHDADQRSDSPRNACASKASESGRNDSGRASARSLEAAGESPLSQIGDQKARVTPVQSRAPCGQNGVESECKPSSSRKAESTLSPPLSSRRTEEAARAKEARAPAGASGTQESSKGSAGASAQGAAAAQPASCAAAEPRPIIADPAKRARGKTDRSAAGADLRGARRPSSRSTDSGSTSAETFSCGSDSDSSCATGEPLSGPGGDLGKLGRTDAGLADAKKKPPVLSAGAKVDPLQPGLKLRNSEGSTVKQSGRESDSYKDGNIVCARGSLALAASAVHPLVSPKGCCEAGRIASQVNDSAADQPRCEQMASRAGRDSKEKESRERPLASARSSVKSPLNQNTPTASTHGLGDSSGGESAGSETRKVIATRRSSRQSVAAMIERFQQMTRRSSVGGDPSSAKTSSASNRLFRRLPSPHPSLR</sequence>
<dbReference type="Proteomes" id="UP000007494">
    <property type="component" value="Chromosome XII"/>
</dbReference>
<evidence type="ECO:0000313" key="10">
    <source>
        <dbReference type="Proteomes" id="UP000007494"/>
    </source>
</evidence>
<feature type="compositionally biased region" description="Polar residues" evidence="6">
    <location>
        <begin position="53"/>
        <end position="62"/>
    </location>
</feature>
<feature type="compositionally biased region" description="Polar residues" evidence="6">
    <location>
        <begin position="881"/>
        <end position="900"/>
    </location>
</feature>
<evidence type="ECO:0000313" key="8">
    <source>
        <dbReference type="EMBL" id="CBZ55748.1"/>
    </source>
</evidence>
<dbReference type="RefSeq" id="XP_003885774.1">
    <property type="nucleotide sequence ID" value="XM_003885725.1"/>
</dbReference>
<dbReference type="Gene3D" id="3.30.200.20">
    <property type="entry name" value="Phosphorylase Kinase, domain 1"/>
    <property type="match status" value="1"/>
</dbReference>
<feature type="compositionally biased region" description="Polar residues" evidence="6">
    <location>
        <begin position="302"/>
        <end position="320"/>
    </location>
</feature>
<evidence type="ECO:0000313" key="9">
    <source>
        <dbReference type="EMBL" id="CEL70491.1"/>
    </source>
</evidence>
<dbReference type="GeneID" id="13441179"/>
<dbReference type="InterPro" id="IPR000719">
    <property type="entry name" value="Prot_kinase_dom"/>
</dbReference>
<feature type="region of interest" description="Disordered" evidence="6">
    <location>
        <begin position="209"/>
        <end position="335"/>
    </location>
</feature>
<dbReference type="OrthoDB" id="10252171at2759"/>
<feature type="compositionally biased region" description="Low complexity" evidence="6">
    <location>
        <begin position="1026"/>
        <end position="1059"/>
    </location>
</feature>
<feature type="compositionally biased region" description="Basic and acidic residues" evidence="6">
    <location>
        <begin position="1068"/>
        <end position="1078"/>
    </location>
</feature>
<dbReference type="EMBL" id="LN714487">
    <property type="protein sequence ID" value="CEL70491.1"/>
    <property type="molecule type" value="Genomic_DNA"/>
</dbReference>
<reference evidence="10" key="3">
    <citation type="journal article" date="2012" name="PLoS Pathog.">
        <title>Comparative genomics of the apicomplexan parasites Toxoplasma gondii and Neospora caninum: Coccidia differing in host range and transmission strategy.</title>
        <authorList>
            <person name="Reid A.J."/>
            <person name="Vermont S.J."/>
            <person name="Cotton J.A."/>
            <person name="Harris D."/>
            <person name="Hill-Cawthorne G.A."/>
            <person name="Konen-Waisman S."/>
            <person name="Latham S.M."/>
            <person name="Mourier T."/>
            <person name="Norton R."/>
            <person name="Quail M.A."/>
            <person name="Sanders M."/>
            <person name="Shanmugam D."/>
            <person name="Sohal A."/>
            <person name="Wasmuth J.D."/>
            <person name="Brunk B."/>
            <person name="Grigg M.E."/>
            <person name="Howard J.C."/>
            <person name="Parkinson J."/>
            <person name="Roos D.S."/>
            <person name="Trees A.J."/>
            <person name="Berriman M."/>
            <person name="Pain A."/>
            <person name="Wastling J.M."/>
        </authorList>
    </citation>
    <scope>NUCLEOTIDE SEQUENCE [LARGE SCALE GENOMIC DNA]</scope>
    <source>
        <strain evidence="10">Liverpool</strain>
    </source>
</reference>
<keyword evidence="5" id="KW-0067">ATP-binding</keyword>
<dbReference type="GO" id="GO:0005634">
    <property type="term" value="C:nucleus"/>
    <property type="evidence" value="ECO:0007669"/>
    <property type="project" value="TreeGrafter"/>
</dbReference>
<feature type="compositionally biased region" description="Basic and acidic residues" evidence="6">
    <location>
        <begin position="916"/>
        <end position="933"/>
    </location>
</feature>
<dbReference type="PANTHER" id="PTHR24345">
    <property type="entry name" value="SERINE/THREONINE-PROTEIN KINASE PLK"/>
    <property type="match status" value="1"/>
</dbReference>
<feature type="domain" description="Protein kinase" evidence="7">
    <location>
        <begin position="428"/>
        <end position="757"/>
    </location>
</feature>
<evidence type="ECO:0000256" key="4">
    <source>
        <dbReference type="ARBA" id="ARBA00022777"/>
    </source>
</evidence>
<dbReference type="SUPFAM" id="SSF56112">
    <property type="entry name" value="Protein kinase-like (PK-like)"/>
    <property type="match status" value="1"/>
</dbReference>
<reference evidence="8" key="2">
    <citation type="submission" date="2011-03" db="EMBL/GenBank/DDBJ databases">
        <title>Comparative genomics and transcriptomics of Neospora caninum and Toxoplasma gondii.</title>
        <authorList>
            <person name="Reid A.J."/>
            <person name="Sohal A."/>
            <person name="Harris D."/>
            <person name="Quail M."/>
            <person name="Sanders M."/>
            <person name="Berriman M."/>
            <person name="Wastling J.M."/>
            <person name="Pain A."/>
        </authorList>
    </citation>
    <scope>NUCLEOTIDE SEQUENCE</scope>
    <source>
        <strain evidence="8">Liverpool</strain>
    </source>
</reference>
<accession>F0VPV1</accession>
<evidence type="ECO:0000256" key="1">
    <source>
        <dbReference type="ARBA" id="ARBA00022527"/>
    </source>
</evidence>
<feature type="compositionally biased region" description="Low complexity" evidence="6">
    <location>
        <begin position="19"/>
        <end position="52"/>
    </location>
</feature>
<gene>
    <name evidence="9" type="ORF">BN1204_061730</name>
    <name evidence="8" type="ORF">NCLIV_061730</name>
</gene>
<evidence type="ECO:0000256" key="6">
    <source>
        <dbReference type="SAM" id="MobiDB-lite"/>
    </source>
</evidence>
<reference evidence="9" key="4">
    <citation type="journal article" date="2015" name="PLoS ONE">
        <title>Comprehensive Evaluation of Toxoplasma gondii VEG and Neospora caninum LIV Genomes with Tachyzoite Stage Transcriptome and Proteome Defines Novel Transcript Features.</title>
        <authorList>
            <person name="Ramaprasad A."/>
            <person name="Mourier T."/>
            <person name="Naeem R."/>
            <person name="Malas T.B."/>
            <person name="Moussa E."/>
            <person name="Panigrahi A."/>
            <person name="Vermont S.J."/>
            <person name="Otto T.D."/>
            <person name="Wastling J."/>
            <person name="Pain A."/>
        </authorList>
    </citation>
    <scope>NUCLEOTIDE SEQUENCE</scope>
    <source>
        <strain evidence="9">Liverpool</strain>
    </source>
</reference>
<name>F0VPV1_NEOCL</name>
<feature type="compositionally biased region" description="Polar residues" evidence="6">
    <location>
        <begin position="1254"/>
        <end position="1271"/>
    </location>
</feature>
<keyword evidence="1" id="KW-0723">Serine/threonine-protein kinase</keyword>
<dbReference type="GO" id="GO:0005524">
    <property type="term" value="F:ATP binding"/>
    <property type="evidence" value="ECO:0007669"/>
    <property type="project" value="UniProtKB-KW"/>
</dbReference>
<feature type="compositionally biased region" description="Polar residues" evidence="6">
    <location>
        <begin position="209"/>
        <end position="219"/>
    </location>
</feature>
<feature type="compositionally biased region" description="Polar residues" evidence="6">
    <location>
        <begin position="995"/>
        <end position="1012"/>
    </location>
</feature>
<dbReference type="OMA" id="DWDAHPS"/>
<keyword evidence="3" id="KW-0547">Nucleotide-binding</keyword>
<dbReference type="Pfam" id="PF00069">
    <property type="entry name" value="Pkinase"/>
    <property type="match status" value="1"/>
</dbReference>
<proteinExistence type="predicted"/>
<evidence type="ECO:0000259" key="7">
    <source>
        <dbReference type="PROSITE" id="PS50011"/>
    </source>
</evidence>
<feature type="compositionally biased region" description="Low complexity" evidence="6">
    <location>
        <begin position="1093"/>
        <end position="1102"/>
    </location>
</feature>
<feature type="compositionally biased region" description="Basic and acidic residues" evidence="6">
    <location>
        <begin position="321"/>
        <end position="330"/>
    </location>
</feature>
<dbReference type="VEuPathDB" id="ToxoDB:NCLIV_061730"/>
<feature type="compositionally biased region" description="Polar residues" evidence="6">
    <location>
        <begin position="246"/>
        <end position="276"/>
    </location>
</feature>
<dbReference type="InterPro" id="IPR011009">
    <property type="entry name" value="Kinase-like_dom_sf"/>
</dbReference>
<feature type="region of interest" description="Disordered" evidence="6">
    <location>
        <begin position="454"/>
        <end position="473"/>
    </location>
</feature>
<reference evidence="8" key="1">
    <citation type="submission" date="2011-02" db="EMBL/GenBank/DDBJ databases">
        <authorList>
            <person name="Aslett M."/>
        </authorList>
    </citation>
    <scope>NUCLEOTIDE SEQUENCE</scope>
    <source>
        <strain evidence="8">Liverpool</strain>
    </source>
</reference>
<dbReference type="GO" id="GO:0004674">
    <property type="term" value="F:protein serine/threonine kinase activity"/>
    <property type="evidence" value="ECO:0007669"/>
    <property type="project" value="UniProtKB-KW"/>
</dbReference>
<dbReference type="eggNOG" id="KOG0663">
    <property type="taxonomic scope" value="Eukaryota"/>
</dbReference>
<organism evidence="8 10">
    <name type="scientific">Neospora caninum (strain Liverpool)</name>
    <dbReference type="NCBI Taxonomy" id="572307"/>
    <lineage>
        <taxon>Eukaryota</taxon>
        <taxon>Sar</taxon>
        <taxon>Alveolata</taxon>
        <taxon>Apicomplexa</taxon>
        <taxon>Conoidasida</taxon>
        <taxon>Coccidia</taxon>
        <taxon>Eucoccidiorida</taxon>
        <taxon>Eimeriorina</taxon>
        <taxon>Sarcocystidae</taxon>
        <taxon>Neospora</taxon>
    </lineage>
</organism>
<feature type="compositionally biased region" description="Basic and acidic residues" evidence="6">
    <location>
        <begin position="1013"/>
        <end position="1025"/>
    </location>
</feature>
<protein>
    <submittedName>
        <fullName evidence="9">PIK3R4 kinase-related protein, putative</fullName>
    </submittedName>
    <submittedName>
        <fullName evidence="8">Putative PIK3R4 kinase-related protein</fullName>
    </submittedName>
</protein>
<dbReference type="Gene3D" id="1.10.510.10">
    <property type="entry name" value="Transferase(Phosphotransferase) domain 1"/>
    <property type="match status" value="1"/>
</dbReference>
<feature type="compositionally biased region" description="Basic and acidic residues" evidence="6">
    <location>
        <begin position="1237"/>
        <end position="1250"/>
    </location>
</feature>
<feature type="compositionally biased region" description="Polar residues" evidence="6">
    <location>
        <begin position="1103"/>
        <end position="1117"/>
    </location>
</feature>
<feature type="compositionally biased region" description="Polar residues" evidence="6">
    <location>
        <begin position="1"/>
        <end position="10"/>
    </location>
</feature>
<feature type="region of interest" description="Disordered" evidence="6">
    <location>
        <begin position="86"/>
        <end position="117"/>
    </location>
</feature>
<dbReference type="CDD" id="cd00180">
    <property type="entry name" value="PKc"/>
    <property type="match status" value="1"/>
</dbReference>
<feature type="compositionally biased region" description="Low complexity" evidence="6">
    <location>
        <begin position="92"/>
        <end position="105"/>
    </location>
</feature>
<feature type="region of interest" description="Disordered" evidence="6">
    <location>
        <begin position="872"/>
        <end position="1184"/>
    </location>
</feature>
<keyword evidence="2" id="KW-0808">Transferase</keyword>
<dbReference type="InParanoid" id="F0VPV1"/>
<evidence type="ECO:0000256" key="5">
    <source>
        <dbReference type="ARBA" id="ARBA00022840"/>
    </source>
</evidence>
<dbReference type="PROSITE" id="PS50011">
    <property type="entry name" value="PROTEIN_KINASE_DOM"/>
    <property type="match status" value="1"/>
</dbReference>
<feature type="compositionally biased region" description="Polar residues" evidence="6">
    <location>
        <begin position="285"/>
        <end position="294"/>
    </location>
</feature>
<feature type="region of interest" description="Disordered" evidence="6">
    <location>
        <begin position="1220"/>
        <end position="1345"/>
    </location>
</feature>